<dbReference type="AlphaFoldDB" id="A0A170QZX4"/>
<reference evidence="3 4" key="2">
    <citation type="submission" date="2016-05" db="EMBL/GenBank/DDBJ databases">
        <title>Draft genome sequences of four strains of Ehrlichia ruminantium, a tick-borne pathogen of ruminants, isolated from Zimbabwe, The Gambia and Ghana.</title>
        <authorList>
            <person name="Nakao R."/>
            <person name="Jongejan F."/>
            <person name="Sugimoto C."/>
        </authorList>
    </citation>
    <scope>NUCLEOTIDE SEQUENCE [LARGE SCALE GENOMIC DNA]</scope>
    <source>
        <strain evidence="3">Kerr Seringe</strain>
        <strain evidence="4">Pokoase 417</strain>
    </source>
</reference>
<evidence type="ECO:0000313" key="3">
    <source>
        <dbReference type="Proteomes" id="UP000092677"/>
    </source>
</evidence>
<accession>A0A170QZX4</accession>
<sequence>MLPDGINDFIAKISTKEFYNELIQSPELIGLLDKEETLMRNFIKELVNLSNNGVMNAIDNISQMTEEFNNILKTPKVKKIFANIGLTKYQEVKLLFDAVIINYLLAELSPFKKPVIDVDKIPYLKNMVIGSMMEVYQVDLSVLKQDILNKYGKYSSHRFDMIVLWSYMFYMAYYYYDFVDEYFNPFVKFVLGDRLPSLRK</sequence>
<dbReference type="EMBL" id="BDDM01000345">
    <property type="protein sequence ID" value="GAT78870.1"/>
    <property type="molecule type" value="Genomic_DNA"/>
</dbReference>
<dbReference type="EMBL" id="BDDL01000105">
    <property type="protein sequence ID" value="GAT77694.1"/>
    <property type="molecule type" value="Genomic_DNA"/>
</dbReference>
<dbReference type="RefSeq" id="WP_236715393.1">
    <property type="nucleotide sequence ID" value="NZ_BDDL01000105.1"/>
</dbReference>
<reference evidence="2" key="1">
    <citation type="journal article" date="2016" name="Genome Announc.">
        <title>Draft Genome Sequences of Three Strains of Ehrlichia ruminantium, a Tick-Borne Pathogen of Ruminants, Isolated from Zimbabwe, The Gambia, and Ghana.</title>
        <authorList>
            <person name="Nakao R."/>
            <person name="Jongejan F."/>
            <person name="Sugimoto C."/>
        </authorList>
    </citation>
    <scope>NUCLEOTIDE SEQUENCE</scope>
    <source>
        <strain evidence="1">Kerr Seringe</strain>
        <strain evidence="2">Pokoase 417</strain>
    </source>
</reference>
<gene>
    <name evidence="1" type="ORF">EHRUM2_09240</name>
    <name evidence="2" type="ORF">EHRUM3_11030</name>
</gene>
<protein>
    <submittedName>
        <fullName evidence="2">Putative exported protein</fullName>
    </submittedName>
</protein>
<proteinExistence type="predicted"/>
<organism evidence="2 4">
    <name type="scientific">Ehrlichia ruminantium</name>
    <name type="common">heartwater rickettsia</name>
    <name type="synonym">Cowdria ruminantium</name>
    <dbReference type="NCBI Taxonomy" id="779"/>
    <lineage>
        <taxon>Bacteria</taxon>
        <taxon>Pseudomonadati</taxon>
        <taxon>Pseudomonadota</taxon>
        <taxon>Alphaproteobacteria</taxon>
        <taxon>Rickettsiales</taxon>
        <taxon>Anaplasmataceae</taxon>
        <taxon>Ehrlichia</taxon>
    </lineage>
</organism>
<dbReference type="STRING" id="779.GCA_002019755_00899"/>
<dbReference type="Proteomes" id="UP000092677">
    <property type="component" value="Unassembled WGS sequence"/>
</dbReference>
<evidence type="ECO:0000313" key="1">
    <source>
        <dbReference type="EMBL" id="GAT77694.1"/>
    </source>
</evidence>
<evidence type="ECO:0000313" key="4">
    <source>
        <dbReference type="Proteomes" id="UP000092731"/>
    </source>
</evidence>
<name>A0A170QZX4_EHRRU</name>
<comment type="caution">
    <text evidence="2">The sequence shown here is derived from an EMBL/GenBank/DDBJ whole genome shotgun (WGS) entry which is preliminary data.</text>
</comment>
<evidence type="ECO:0000313" key="2">
    <source>
        <dbReference type="EMBL" id="GAT78870.1"/>
    </source>
</evidence>
<dbReference type="Proteomes" id="UP000092731">
    <property type="component" value="Unassembled WGS sequence"/>
</dbReference>